<proteinExistence type="predicted"/>
<dbReference type="EMBL" id="CADEAL010000664">
    <property type="protein sequence ID" value="CAB1423537.1"/>
    <property type="molecule type" value="Genomic_DNA"/>
</dbReference>
<sequence length="157" mass="17630">MNQTFRMNWPVIPDQQEDSEAGFGLVRELSDYSLNRNRVEVDVPPTSPSSALPNLLAREVFTLSSLAVCELSKQHSYDVGPRALTSPLCYARKKLCSFLSAADEESLSTAMKDMDIVNWLLVLADTPLRHKHTRYGLPPHPAMAVMRGEAQRSERKD</sequence>
<comment type="caution">
    <text evidence="2">The sequence shown here is derived from an EMBL/GenBank/DDBJ whole genome shotgun (WGS) entry which is preliminary data.</text>
</comment>
<protein>
    <submittedName>
        <fullName evidence="2">Uncharacterized protein</fullName>
    </submittedName>
</protein>
<keyword evidence="3" id="KW-1185">Reference proteome</keyword>
<accession>A0A9N7U3R8</accession>
<evidence type="ECO:0000256" key="1">
    <source>
        <dbReference type="SAM" id="MobiDB-lite"/>
    </source>
</evidence>
<evidence type="ECO:0000313" key="2">
    <source>
        <dbReference type="EMBL" id="CAB1423537.1"/>
    </source>
</evidence>
<feature type="region of interest" description="Disordered" evidence="1">
    <location>
        <begin position="134"/>
        <end position="157"/>
    </location>
</feature>
<reference evidence="2" key="1">
    <citation type="submission" date="2020-03" db="EMBL/GenBank/DDBJ databases">
        <authorList>
            <person name="Weist P."/>
        </authorList>
    </citation>
    <scope>NUCLEOTIDE SEQUENCE</scope>
</reference>
<name>A0A9N7U3R8_PLEPL</name>
<organism evidence="2 3">
    <name type="scientific">Pleuronectes platessa</name>
    <name type="common">European plaice</name>
    <dbReference type="NCBI Taxonomy" id="8262"/>
    <lineage>
        <taxon>Eukaryota</taxon>
        <taxon>Metazoa</taxon>
        <taxon>Chordata</taxon>
        <taxon>Craniata</taxon>
        <taxon>Vertebrata</taxon>
        <taxon>Euteleostomi</taxon>
        <taxon>Actinopterygii</taxon>
        <taxon>Neopterygii</taxon>
        <taxon>Teleostei</taxon>
        <taxon>Neoteleostei</taxon>
        <taxon>Acanthomorphata</taxon>
        <taxon>Carangaria</taxon>
        <taxon>Pleuronectiformes</taxon>
        <taxon>Pleuronectoidei</taxon>
        <taxon>Pleuronectidae</taxon>
        <taxon>Pleuronectes</taxon>
    </lineage>
</organism>
<evidence type="ECO:0000313" key="3">
    <source>
        <dbReference type="Proteomes" id="UP001153269"/>
    </source>
</evidence>
<dbReference type="AlphaFoldDB" id="A0A9N7U3R8"/>
<gene>
    <name evidence="2" type="ORF">PLEPLA_LOCUS11457</name>
</gene>
<dbReference type="Proteomes" id="UP001153269">
    <property type="component" value="Unassembled WGS sequence"/>
</dbReference>